<dbReference type="Proteomes" id="UP000199601">
    <property type="component" value="Unassembled WGS sequence"/>
</dbReference>
<name>A0A0U1CZA1_9MYCO</name>
<protein>
    <submittedName>
        <fullName evidence="1">Gp31 protein</fullName>
    </submittedName>
</protein>
<sequence>MTGLPATGGTWAQVLEDSLNPLNERFWQVTHVLARDYDPTGVFNLASPSVGLGTAGLFTPFAADNISIRQDLLFDSPGPNQGFYSPGMLKEDDAEWTLDETVTGSPSAQYVRSTRGVITKLDDKVHFTPIESNPVVDCLQYELPLVNVPVLGTPGYQVARGGGDVPVERVIVMIGIDTDANLLARVFPRCVTDKKGKSAMDRKAADSMPLDYTPMLDPFTKKSMWICRAGSQWLGAGNLNFETTAPVVTPITGLDANIAVPTPIDIESPVWTVALQQTAGGAFTAATLSGTPTVSGNLTTVKISGLTASTTYNAVQVTATGTNATVTSPVSAPFTSTAS</sequence>
<dbReference type="RefSeq" id="WP_090418376.1">
    <property type="nucleotide sequence ID" value="NZ_CTEC01000001.1"/>
</dbReference>
<gene>
    <name evidence="1" type="ORF">BN000_00647</name>
</gene>
<proteinExistence type="predicted"/>
<evidence type="ECO:0000313" key="1">
    <source>
        <dbReference type="EMBL" id="CQD03781.1"/>
    </source>
</evidence>
<dbReference type="EMBL" id="CTEC01000001">
    <property type="protein sequence ID" value="CQD03781.1"/>
    <property type="molecule type" value="Genomic_DNA"/>
</dbReference>
<dbReference type="AlphaFoldDB" id="A0A0U1CZA1"/>
<reference evidence="2" key="1">
    <citation type="submission" date="2015-03" db="EMBL/GenBank/DDBJ databases">
        <authorList>
            <person name="Urmite Genomes"/>
        </authorList>
    </citation>
    <scope>NUCLEOTIDE SEQUENCE [LARGE SCALE GENOMIC DNA]</scope>
    <source>
        <strain evidence="2">CSUR P1344</strain>
    </source>
</reference>
<keyword evidence="2" id="KW-1185">Reference proteome</keyword>
<evidence type="ECO:0000313" key="2">
    <source>
        <dbReference type="Proteomes" id="UP000199601"/>
    </source>
</evidence>
<accession>A0A0U1CZA1</accession>
<organism evidence="1 2">
    <name type="scientific">Mycobacterium europaeum</name>
    <dbReference type="NCBI Taxonomy" id="761804"/>
    <lineage>
        <taxon>Bacteria</taxon>
        <taxon>Bacillati</taxon>
        <taxon>Actinomycetota</taxon>
        <taxon>Actinomycetes</taxon>
        <taxon>Mycobacteriales</taxon>
        <taxon>Mycobacteriaceae</taxon>
        <taxon>Mycobacterium</taxon>
        <taxon>Mycobacterium simiae complex</taxon>
    </lineage>
</organism>